<keyword evidence="6" id="KW-1185">Reference proteome</keyword>
<protein>
    <submittedName>
        <fullName evidence="5">Glutathione S-transferase like protein</fullName>
    </submittedName>
</protein>
<sequence length="211" mass="23854">MLRAQQSLVLHQQANSGNSYKVRLAATLSGRKFDRLIEYDTFKGETRTPAFLQQVNKNGRVPVLQIGADEFLPESNAASYYLATGTDLIPTDPFEHAQMLQWMFWEQYSHEPSVAVVRIWIKYIGEANLSDSQKAALPGLTEKARAALKLMDEHLEGREWFVGRRVSVADLVLFAYTHVASDAGFGWEEFPNLQKWCERVKGLKGYVGIGE</sequence>
<dbReference type="STRING" id="1047168.A0A0F4GAE1"/>
<dbReference type="InterPro" id="IPR040079">
    <property type="entry name" value="Glutathione_S-Trfase"/>
</dbReference>
<keyword evidence="5" id="KW-0808">Transferase</keyword>
<dbReference type="Gene3D" id="1.20.1050.10">
    <property type="match status" value="1"/>
</dbReference>
<dbReference type="SFLD" id="SFLDG00358">
    <property type="entry name" value="Main_(cytGST)"/>
    <property type="match status" value="1"/>
</dbReference>
<proteinExistence type="inferred from homology"/>
<dbReference type="AlphaFoldDB" id="A0A0F4GAE1"/>
<dbReference type="PROSITE" id="PS50405">
    <property type="entry name" value="GST_CTER"/>
    <property type="match status" value="1"/>
</dbReference>
<dbReference type="PANTHER" id="PTHR44051">
    <property type="entry name" value="GLUTATHIONE S-TRANSFERASE-RELATED"/>
    <property type="match status" value="1"/>
</dbReference>
<dbReference type="InterPro" id="IPR036282">
    <property type="entry name" value="Glutathione-S-Trfase_C_sf"/>
</dbReference>
<dbReference type="EMBL" id="LAFY01004161">
    <property type="protein sequence ID" value="KJX94351.1"/>
    <property type="molecule type" value="Genomic_DNA"/>
</dbReference>
<evidence type="ECO:0000256" key="1">
    <source>
        <dbReference type="ARBA" id="ARBA00007409"/>
    </source>
</evidence>
<dbReference type="InterPro" id="IPR036249">
    <property type="entry name" value="Thioredoxin-like_sf"/>
</dbReference>
<feature type="domain" description="GST C-terminal" evidence="4">
    <location>
        <begin position="92"/>
        <end position="211"/>
    </location>
</feature>
<dbReference type="InterPro" id="IPR004045">
    <property type="entry name" value="Glutathione_S-Trfase_N"/>
</dbReference>
<dbReference type="SUPFAM" id="SSF47616">
    <property type="entry name" value="GST C-terminal domain-like"/>
    <property type="match status" value="1"/>
</dbReference>
<dbReference type="GO" id="GO:0016740">
    <property type="term" value="F:transferase activity"/>
    <property type="evidence" value="ECO:0007669"/>
    <property type="project" value="UniProtKB-KW"/>
</dbReference>
<dbReference type="Proteomes" id="UP000033647">
    <property type="component" value="Unassembled WGS sequence"/>
</dbReference>
<feature type="domain" description="GST N-terminal" evidence="3">
    <location>
        <begin position="6"/>
        <end position="90"/>
    </location>
</feature>
<dbReference type="OrthoDB" id="422574at2759"/>
<evidence type="ECO:0000259" key="3">
    <source>
        <dbReference type="PROSITE" id="PS50404"/>
    </source>
</evidence>
<name>A0A0F4GAE1_9PEZI</name>
<evidence type="ECO:0000256" key="2">
    <source>
        <dbReference type="RuleBase" id="RU003494"/>
    </source>
</evidence>
<gene>
    <name evidence="5" type="ORF">TI39_contig4202g00010</name>
</gene>
<dbReference type="Pfam" id="PF02798">
    <property type="entry name" value="GST_N"/>
    <property type="match status" value="1"/>
</dbReference>
<dbReference type="InterPro" id="IPR004046">
    <property type="entry name" value="GST_C"/>
</dbReference>
<evidence type="ECO:0000313" key="5">
    <source>
        <dbReference type="EMBL" id="KJX94351.1"/>
    </source>
</evidence>
<evidence type="ECO:0000313" key="6">
    <source>
        <dbReference type="Proteomes" id="UP000033647"/>
    </source>
</evidence>
<dbReference type="PANTHER" id="PTHR44051:SF2">
    <property type="entry name" value="HYPOTHETICAL GLUTATHIONE S-TRANSFERASE LIKE PROTEIN"/>
    <property type="match status" value="1"/>
</dbReference>
<comment type="similarity">
    <text evidence="1 2">Belongs to the GST superfamily.</text>
</comment>
<reference evidence="5 6" key="1">
    <citation type="submission" date="2015-03" db="EMBL/GenBank/DDBJ databases">
        <title>RNA-seq based gene annotation and comparative genomics of four Zymoseptoria species reveal species-specific pathogenicity related genes and transposable element activity.</title>
        <authorList>
            <person name="Grandaubert J."/>
            <person name="Bhattacharyya A."/>
            <person name="Stukenbrock E.H."/>
        </authorList>
    </citation>
    <scope>NUCLEOTIDE SEQUENCE [LARGE SCALE GENOMIC DNA]</scope>
    <source>
        <strain evidence="5 6">Zb18110</strain>
    </source>
</reference>
<dbReference type="InterPro" id="IPR010987">
    <property type="entry name" value="Glutathione-S-Trfase_C-like"/>
</dbReference>
<dbReference type="SFLD" id="SFLDS00019">
    <property type="entry name" value="Glutathione_Transferase_(cytos"/>
    <property type="match status" value="1"/>
</dbReference>
<dbReference type="PROSITE" id="PS50404">
    <property type="entry name" value="GST_NTER"/>
    <property type="match status" value="1"/>
</dbReference>
<dbReference type="Gene3D" id="3.40.30.10">
    <property type="entry name" value="Glutaredoxin"/>
    <property type="match status" value="1"/>
</dbReference>
<accession>A0A0F4GAE1</accession>
<evidence type="ECO:0000259" key="4">
    <source>
        <dbReference type="PROSITE" id="PS50405"/>
    </source>
</evidence>
<comment type="caution">
    <text evidence="5">The sequence shown here is derived from an EMBL/GenBank/DDBJ whole genome shotgun (WGS) entry which is preliminary data.</text>
</comment>
<organism evidence="5 6">
    <name type="scientific">Zymoseptoria brevis</name>
    <dbReference type="NCBI Taxonomy" id="1047168"/>
    <lineage>
        <taxon>Eukaryota</taxon>
        <taxon>Fungi</taxon>
        <taxon>Dikarya</taxon>
        <taxon>Ascomycota</taxon>
        <taxon>Pezizomycotina</taxon>
        <taxon>Dothideomycetes</taxon>
        <taxon>Dothideomycetidae</taxon>
        <taxon>Mycosphaerellales</taxon>
        <taxon>Mycosphaerellaceae</taxon>
        <taxon>Zymoseptoria</taxon>
    </lineage>
</organism>
<dbReference type="SUPFAM" id="SSF52833">
    <property type="entry name" value="Thioredoxin-like"/>
    <property type="match status" value="1"/>
</dbReference>
<dbReference type="Pfam" id="PF00043">
    <property type="entry name" value="GST_C"/>
    <property type="match status" value="1"/>
</dbReference>